<reference evidence="1" key="1">
    <citation type="submission" date="2013-04" db="EMBL/GenBank/DDBJ databases">
        <title>The Genome Sequence of Fonticula alba ATCC 38817.</title>
        <authorList>
            <consortium name="The Broad Institute Genomics Platform"/>
            <person name="Russ C."/>
            <person name="Cuomo C."/>
            <person name="Burger G."/>
            <person name="Gray M.W."/>
            <person name="Holland P.W.H."/>
            <person name="King N."/>
            <person name="Lang F.B.F."/>
            <person name="Roger A.J."/>
            <person name="Ruiz-Trillo I."/>
            <person name="Brown M."/>
            <person name="Walker B."/>
            <person name="Young S."/>
            <person name="Zeng Q."/>
            <person name="Gargeya S."/>
            <person name="Fitzgerald M."/>
            <person name="Haas B."/>
            <person name="Abouelleil A."/>
            <person name="Allen A.W."/>
            <person name="Alvarado L."/>
            <person name="Arachchi H.M."/>
            <person name="Berlin A.M."/>
            <person name="Chapman S.B."/>
            <person name="Gainer-Dewar J."/>
            <person name="Goldberg J."/>
            <person name="Griggs A."/>
            <person name="Gujja S."/>
            <person name="Hansen M."/>
            <person name="Howarth C."/>
            <person name="Imamovic A."/>
            <person name="Ireland A."/>
            <person name="Larimer J."/>
            <person name="McCowan C."/>
            <person name="Murphy C."/>
            <person name="Pearson M."/>
            <person name="Poon T.W."/>
            <person name="Priest M."/>
            <person name="Roberts A."/>
            <person name="Saif S."/>
            <person name="Shea T."/>
            <person name="Sisk P."/>
            <person name="Sykes S."/>
            <person name="Wortman J."/>
            <person name="Nusbaum C."/>
            <person name="Birren B."/>
        </authorList>
    </citation>
    <scope>NUCLEOTIDE SEQUENCE [LARGE SCALE GENOMIC DNA]</scope>
    <source>
        <strain evidence="1">ATCC 38817</strain>
    </source>
</reference>
<evidence type="ECO:0000313" key="2">
    <source>
        <dbReference type="Proteomes" id="UP000030693"/>
    </source>
</evidence>
<organism evidence="1">
    <name type="scientific">Fonticula alba</name>
    <name type="common">Slime mold</name>
    <dbReference type="NCBI Taxonomy" id="691883"/>
    <lineage>
        <taxon>Eukaryota</taxon>
        <taxon>Rotosphaerida</taxon>
        <taxon>Fonticulaceae</taxon>
        <taxon>Fonticula</taxon>
    </lineage>
</organism>
<keyword evidence="2" id="KW-1185">Reference proteome</keyword>
<dbReference type="EMBL" id="KB932205">
    <property type="protein sequence ID" value="KCV70204.1"/>
    <property type="molecule type" value="Genomic_DNA"/>
</dbReference>
<accession>A0A058Z7C5</accession>
<proteinExistence type="predicted"/>
<dbReference type="Proteomes" id="UP000030693">
    <property type="component" value="Unassembled WGS sequence"/>
</dbReference>
<gene>
    <name evidence="1" type="ORF">H696_03663</name>
</gene>
<protein>
    <submittedName>
        <fullName evidence="1">Uncharacterized protein</fullName>
    </submittedName>
</protein>
<evidence type="ECO:0000313" key="1">
    <source>
        <dbReference type="EMBL" id="KCV70204.1"/>
    </source>
</evidence>
<dbReference type="GeneID" id="20528388"/>
<name>A0A058Z7C5_FONAL</name>
<dbReference type="AlphaFoldDB" id="A0A058Z7C5"/>
<sequence length="62" mass="6626">MSLVQGLRSTAGSTPVAAILDLPCQLAELATAVTEKVHFPKECQEQDLYQPPGAFIANVPCR</sequence>
<dbReference type="RefSeq" id="XP_009495810.1">
    <property type="nucleotide sequence ID" value="XM_009497535.1"/>
</dbReference>